<dbReference type="PANTHER" id="PTHR48106">
    <property type="entry name" value="QUINONE OXIDOREDUCTASE PIG3-RELATED"/>
    <property type="match status" value="1"/>
</dbReference>
<feature type="region of interest" description="Disordered" evidence="3">
    <location>
        <begin position="73"/>
        <end position="92"/>
    </location>
</feature>
<dbReference type="SUPFAM" id="SSF50129">
    <property type="entry name" value="GroES-like"/>
    <property type="match status" value="1"/>
</dbReference>
<dbReference type="KEGG" id="smai:EXU30_16130"/>
<evidence type="ECO:0000313" key="6">
    <source>
        <dbReference type="Proteomes" id="UP000291106"/>
    </source>
</evidence>
<dbReference type="AlphaFoldDB" id="A0A411PKI5"/>
<name>A0A411PKI5_9GAMM</name>
<dbReference type="InterPro" id="IPR013154">
    <property type="entry name" value="ADH-like_N"/>
</dbReference>
<dbReference type="PANTHER" id="PTHR48106:SF18">
    <property type="entry name" value="QUINONE OXIDOREDUCTASE PIG3"/>
    <property type="match status" value="1"/>
</dbReference>
<proteinExistence type="predicted"/>
<dbReference type="RefSeq" id="WP_130601731.1">
    <property type="nucleotide sequence ID" value="NZ_CP036200.1"/>
</dbReference>
<dbReference type="InterPro" id="IPR036291">
    <property type="entry name" value="NAD(P)-bd_dom_sf"/>
</dbReference>
<dbReference type="InterPro" id="IPR013149">
    <property type="entry name" value="ADH-like_C"/>
</dbReference>
<evidence type="ECO:0000256" key="1">
    <source>
        <dbReference type="ARBA" id="ARBA00022857"/>
    </source>
</evidence>
<reference evidence="5 6" key="1">
    <citation type="submission" date="2019-02" db="EMBL/GenBank/DDBJ databases">
        <title>Shewanella sp. D4-2 isolated from Dokdo Island.</title>
        <authorList>
            <person name="Baek K."/>
        </authorList>
    </citation>
    <scope>NUCLEOTIDE SEQUENCE [LARGE SCALE GENOMIC DNA]</scope>
    <source>
        <strain evidence="5 6">D4-2</strain>
    </source>
</reference>
<dbReference type="Pfam" id="PF00107">
    <property type="entry name" value="ADH_zinc_N"/>
    <property type="match status" value="1"/>
</dbReference>
<dbReference type="Gene3D" id="3.90.180.10">
    <property type="entry name" value="Medium-chain alcohol dehydrogenases, catalytic domain"/>
    <property type="match status" value="1"/>
</dbReference>
<dbReference type="InterPro" id="IPR011032">
    <property type="entry name" value="GroES-like_sf"/>
</dbReference>
<dbReference type="CDD" id="cd08274">
    <property type="entry name" value="MDR9"/>
    <property type="match status" value="1"/>
</dbReference>
<feature type="domain" description="Enoyl reductase (ER)" evidence="4">
    <location>
        <begin position="17"/>
        <end position="368"/>
    </location>
</feature>
<accession>A0A411PKI5</accession>
<dbReference type="GO" id="GO:0016651">
    <property type="term" value="F:oxidoreductase activity, acting on NAD(P)H"/>
    <property type="evidence" value="ECO:0007669"/>
    <property type="project" value="TreeGrafter"/>
</dbReference>
<evidence type="ECO:0000259" key="4">
    <source>
        <dbReference type="SMART" id="SM00829"/>
    </source>
</evidence>
<organism evidence="5 6">
    <name type="scientific">Shewanella maritima</name>
    <dbReference type="NCBI Taxonomy" id="2520507"/>
    <lineage>
        <taxon>Bacteria</taxon>
        <taxon>Pseudomonadati</taxon>
        <taxon>Pseudomonadota</taxon>
        <taxon>Gammaproteobacteria</taxon>
        <taxon>Alteromonadales</taxon>
        <taxon>Shewanellaceae</taxon>
        <taxon>Shewanella</taxon>
    </lineage>
</organism>
<feature type="compositionally biased region" description="Polar residues" evidence="3">
    <location>
        <begin position="83"/>
        <end position="92"/>
    </location>
</feature>
<dbReference type="Gene3D" id="3.40.50.720">
    <property type="entry name" value="NAD(P)-binding Rossmann-like Domain"/>
    <property type="match status" value="1"/>
</dbReference>
<dbReference type="SMART" id="SM00829">
    <property type="entry name" value="PKS_ER"/>
    <property type="match status" value="1"/>
</dbReference>
<keyword evidence="2" id="KW-0560">Oxidoreductase</keyword>
<dbReference type="EMBL" id="CP036200">
    <property type="protein sequence ID" value="QBF84029.1"/>
    <property type="molecule type" value="Genomic_DNA"/>
</dbReference>
<evidence type="ECO:0000256" key="3">
    <source>
        <dbReference type="SAM" id="MobiDB-lite"/>
    </source>
</evidence>
<dbReference type="Pfam" id="PF08240">
    <property type="entry name" value="ADH_N"/>
    <property type="match status" value="1"/>
</dbReference>
<evidence type="ECO:0000256" key="2">
    <source>
        <dbReference type="ARBA" id="ARBA00023002"/>
    </source>
</evidence>
<dbReference type="OrthoDB" id="9788224at2"/>
<dbReference type="SUPFAM" id="SSF51735">
    <property type="entry name" value="NAD(P)-binding Rossmann-fold domains"/>
    <property type="match status" value="1"/>
</dbReference>
<keyword evidence="6" id="KW-1185">Reference proteome</keyword>
<sequence length="374" mass="40076">METIPNNMSAVQLLGHGGVEKLVLNHQVPVPTISASDVLIKVAAAGVNNTDLNTRKAWYSKSYVESAELKNTEAENIAPESEPSATNSSDASWSGEAIQFPRIQGADVCGIVVAVGEQVDKNLLGRRVLIEPCVQEANDEVLASPWYFGSECDGGFAQYTKVAAKHAYPVSSELSDVELASFPCSYSTAENMLTRVNATERDLVLISGASGGVGSAAIQLAKARGAKVIAITSKSKFAEITAIGADVVLDRNDDLAKKLGQNSVDVVIDLVAGEQWPQFLQVLKPFGRYATSGAIAGPIVELDVRTLYLKDLSLFGCTILAKDVFANLIARIEAKQIKPLIANRFALSEIAQAQQEFELKKHIGKLVIDLSLKF</sequence>
<dbReference type="GO" id="GO:0070402">
    <property type="term" value="F:NADPH binding"/>
    <property type="evidence" value="ECO:0007669"/>
    <property type="project" value="TreeGrafter"/>
</dbReference>
<evidence type="ECO:0000313" key="5">
    <source>
        <dbReference type="EMBL" id="QBF84029.1"/>
    </source>
</evidence>
<dbReference type="Proteomes" id="UP000291106">
    <property type="component" value="Chromosome"/>
</dbReference>
<dbReference type="InterPro" id="IPR020843">
    <property type="entry name" value="ER"/>
</dbReference>
<gene>
    <name evidence="5" type="ORF">EXU30_16130</name>
</gene>
<keyword evidence="1" id="KW-0521">NADP</keyword>
<protein>
    <submittedName>
        <fullName evidence="5">NAD-dependent epimerase/dehydratase family protein</fullName>
    </submittedName>
</protein>